<reference evidence="5" key="1">
    <citation type="submission" date="2012-11" db="EMBL/GenBank/DDBJ databases">
        <authorList>
            <person name="Lucero-Rivera Y.E."/>
            <person name="Tovar-Ramirez D."/>
        </authorList>
    </citation>
    <scope>NUCLEOTIDE SEQUENCE</scope>
    <source>
        <tissue evidence="5">Salivary gland</tissue>
    </source>
</reference>
<comment type="similarity">
    <text evidence="1">Belongs to the PUR DNA-binding protein family.</text>
</comment>
<dbReference type="Gene3D" id="1.10.340.70">
    <property type="match status" value="1"/>
</dbReference>
<evidence type="ECO:0000256" key="2">
    <source>
        <dbReference type="ARBA" id="ARBA00023125"/>
    </source>
</evidence>
<evidence type="ECO:0000256" key="1">
    <source>
        <dbReference type="ARBA" id="ARBA00009251"/>
    </source>
</evidence>
<feature type="compositionally biased region" description="Polar residues" evidence="3">
    <location>
        <begin position="356"/>
        <end position="365"/>
    </location>
</feature>
<reference evidence="5" key="2">
    <citation type="journal article" date="2015" name="J. Proteomics">
        <title>Sexual differences in the sialomes of the zebra tick, Rhipicephalus pulchellus.</title>
        <authorList>
            <person name="Tan A.W."/>
            <person name="Francischetti I.M."/>
            <person name="Slovak M."/>
            <person name="Kini R.M."/>
            <person name="Ribeiro J.M."/>
        </authorList>
    </citation>
    <scope>NUCLEOTIDE SEQUENCE</scope>
    <source>
        <tissue evidence="5">Salivary gland</tissue>
    </source>
</reference>
<dbReference type="AlphaFoldDB" id="L7MFW1"/>
<sequence>FQGLSEKEQHFKVNYILSALAQDETSPQQSTDDGDDSGQDDNVTGMVKTQPLCKKRPMPVLPGEVNGQMVRVLRNTGSNTLVVRRSLVPDEALTGNTATLRLADGSTIVVPEAEIHIGSPYFSGTAIVKCMASPLYDVIVGNVPGSRDANDPVVSWKLPSQDTFNKKEVHSADEGNRPNTLMVGVTGPKNSRKATPAKFPGQMSHKDFREEQGKDGTLDTCRARVGKMFVGKGSTSFSFVVKNGILYRQYFLAPGKSIQQAVVPKSLRSQVLDLAHENVMSGHQGVQKTIDRVLEAFYWPGVQEDVRRYVRSCDACQRTSPKGIMSDRESVDEQHQSQSKSAGHGYSREDDGASENGGQLMSQGEQELASKMLEIQSKRFYLDVKQNRQGRFIKVAEVQQVGVVGRKSRLLLAMSTAAEFRDHLTSFSELYASLGPPNPENLPEDGKLKSEKMIKDNRRYYLDLKENSRGRFLRVSQTIARGGPRSQIAIPAQGMIEFRDALTDLLKE</sequence>
<dbReference type="Gene3D" id="3.30.2450.30">
    <property type="match status" value="1"/>
</dbReference>
<feature type="region of interest" description="Disordered" evidence="3">
    <location>
        <begin position="168"/>
        <end position="214"/>
    </location>
</feature>
<feature type="non-terminal residue" evidence="5">
    <location>
        <position position="1"/>
    </location>
</feature>
<feature type="region of interest" description="Disordered" evidence="3">
    <location>
        <begin position="22"/>
        <end position="50"/>
    </location>
</feature>
<protein>
    <submittedName>
        <fullName evidence="5">Putative transcriptional regulator of the pur family single-stranded-dna-binding protein</fullName>
    </submittedName>
</protein>
<dbReference type="GO" id="GO:0000981">
    <property type="term" value="F:DNA-binding transcription factor activity, RNA polymerase II-specific"/>
    <property type="evidence" value="ECO:0007669"/>
    <property type="project" value="TreeGrafter"/>
</dbReference>
<feature type="compositionally biased region" description="Basic and acidic residues" evidence="3">
    <location>
        <begin position="204"/>
        <end position="214"/>
    </location>
</feature>
<evidence type="ECO:0000313" key="5">
    <source>
        <dbReference type="EMBL" id="JAA62059.1"/>
    </source>
</evidence>
<accession>L7MFW1</accession>
<dbReference type="GO" id="GO:0032422">
    <property type="term" value="F:purine-rich negative regulatory element binding"/>
    <property type="evidence" value="ECO:0007669"/>
    <property type="project" value="InterPro"/>
</dbReference>
<dbReference type="GO" id="GO:0005634">
    <property type="term" value="C:nucleus"/>
    <property type="evidence" value="ECO:0007669"/>
    <property type="project" value="TreeGrafter"/>
</dbReference>
<evidence type="ECO:0000259" key="4">
    <source>
        <dbReference type="Pfam" id="PF17921"/>
    </source>
</evidence>
<dbReference type="InterPro" id="IPR041588">
    <property type="entry name" value="Integrase_H2C2"/>
</dbReference>
<dbReference type="EMBL" id="GACK01002975">
    <property type="protein sequence ID" value="JAA62059.1"/>
    <property type="molecule type" value="mRNA"/>
</dbReference>
<dbReference type="InterPro" id="IPR006628">
    <property type="entry name" value="PUR-bd_fam"/>
</dbReference>
<feature type="domain" description="Integrase zinc-binding" evidence="4">
    <location>
        <begin position="263"/>
        <end position="321"/>
    </location>
</feature>
<evidence type="ECO:0000256" key="3">
    <source>
        <dbReference type="SAM" id="MobiDB-lite"/>
    </source>
</evidence>
<proteinExistence type="evidence at transcript level"/>
<dbReference type="GO" id="GO:0000977">
    <property type="term" value="F:RNA polymerase II transcription regulatory region sequence-specific DNA binding"/>
    <property type="evidence" value="ECO:0007669"/>
    <property type="project" value="InterPro"/>
</dbReference>
<dbReference type="SMART" id="SM00712">
    <property type="entry name" value="PUR"/>
    <property type="match status" value="2"/>
</dbReference>
<dbReference type="PANTHER" id="PTHR12611:SF0">
    <property type="entry name" value="PURINE-RICH BINDING PROTEIN-ALPHA, ISOFORM B"/>
    <property type="match status" value="1"/>
</dbReference>
<organism evidence="5">
    <name type="scientific">Rhipicephalus pulchellus</name>
    <name type="common">Yellow backed tick</name>
    <name type="synonym">Dermacentor pulchellus</name>
    <dbReference type="NCBI Taxonomy" id="72859"/>
    <lineage>
        <taxon>Eukaryota</taxon>
        <taxon>Metazoa</taxon>
        <taxon>Ecdysozoa</taxon>
        <taxon>Arthropoda</taxon>
        <taxon>Chelicerata</taxon>
        <taxon>Arachnida</taxon>
        <taxon>Acari</taxon>
        <taxon>Parasitiformes</taxon>
        <taxon>Ixodida</taxon>
        <taxon>Ixodoidea</taxon>
        <taxon>Ixodidae</taxon>
        <taxon>Rhipicephalinae</taxon>
        <taxon>Rhipicephalus</taxon>
        <taxon>Rhipicephalus</taxon>
    </lineage>
</organism>
<name>L7MFW1_RHIPC</name>
<feature type="region of interest" description="Disordered" evidence="3">
    <location>
        <begin position="318"/>
        <end position="365"/>
    </location>
</feature>
<dbReference type="Pfam" id="PF04845">
    <property type="entry name" value="PurA"/>
    <property type="match status" value="1"/>
</dbReference>
<dbReference type="Pfam" id="PF17921">
    <property type="entry name" value="Integrase_H2C2"/>
    <property type="match status" value="1"/>
</dbReference>
<feature type="compositionally biased region" description="Basic and acidic residues" evidence="3">
    <location>
        <begin position="325"/>
        <end position="335"/>
    </location>
</feature>
<dbReference type="PANTHER" id="PTHR12611">
    <property type="entry name" value="PUR-TRANSCRIPTIONAL ACTIVATOR"/>
    <property type="match status" value="1"/>
</dbReference>
<dbReference type="FunFam" id="3.30.2450.30:FF:000001">
    <property type="entry name" value="Purine-rich element binding protein A"/>
    <property type="match status" value="1"/>
</dbReference>
<keyword evidence="2 5" id="KW-0238">DNA-binding</keyword>
<dbReference type="FunFam" id="1.10.340.70:FF:000001">
    <property type="entry name" value="Retrovirus-related Pol polyprotein from transposon gypsy-like Protein"/>
    <property type="match status" value="1"/>
</dbReference>